<dbReference type="EMBL" id="JBHSNG010000042">
    <property type="protein sequence ID" value="MFC5583279.1"/>
    <property type="molecule type" value="Genomic_DNA"/>
</dbReference>
<evidence type="ECO:0000313" key="3">
    <source>
        <dbReference type="Proteomes" id="UP001596111"/>
    </source>
</evidence>
<dbReference type="Proteomes" id="UP001596111">
    <property type="component" value="Unassembled WGS sequence"/>
</dbReference>
<dbReference type="Gene3D" id="3.40.50.300">
    <property type="entry name" value="P-loop containing nucleotide triphosphate hydrolases"/>
    <property type="match status" value="1"/>
</dbReference>
<dbReference type="RefSeq" id="WP_377330159.1">
    <property type="nucleotide sequence ID" value="NZ_JBHSNG010000042.1"/>
</dbReference>
<dbReference type="PANTHER" id="PTHR40396">
    <property type="entry name" value="ATPASE-LIKE PROTEIN"/>
    <property type="match status" value="1"/>
</dbReference>
<protein>
    <submittedName>
        <fullName evidence="2">ATP/GTP-binding protein</fullName>
    </submittedName>
</protein>
<comment type="caution">
    <text evidence="2">The sequence shown here is derived from an EMBL/GenBank/DDBJ whole genome shotgun (WGS) entry which is preliminary data.</text>
</comment>
<name>A0ABW0T1Q7_9GAMM</name>
<keyword evidence="3" id="KW-1185">Reference proteome</keyword>
<feature type="domain" description="ATPase AAA-type core" evidence="1">
    <location>
        <begin position="46"/>
        <end position="356"/>
    </location>
</feature>
<dbReference type="SUPFAM" id="SSF52540">
    <property type="entry name" value="P-loop containing nucleoside triphosphate hydrolases"/>
    <property type="match status" value="1"/>
</dbReference>
<sequence length="405" mass="44971">MLHSFAFKNFLSFRERTEVSFGLTKKAGAHGWDATSPAGQRLATAMAVVGANGAGKTSLIKPLAFLNWFITHSFLQSQPTAQIPIKPHFSSPNDPVEFEVEVDDISGTLWRYELKATPERVLHEAVYKRPKKKSAKFSYVFVRQWNEAAKEYSIKQDGFDLNPTEAKKVRPNASLISTAAQYGVEIAQHLIGTHVATNILQAGRVDPNVGFLNASIFFFDNAALKEQMETLLRNLDFGLSGVEIRKLDFPAPLEIKLPEGVKLPPQYLALGVHTLKDGSRHELHMTEESSGTRTAFVQLWYLLSVLATGGIAVIDELESDMHPHMIEPLLDLFSSPNTNPHSAQIVFTSHSIEVMSLLGKSQVILVEKNDCESEAWRLDTMEGVRSQDNLYAKYMSGAYGAVPQL</sequence>
<reference evidence="3" key="1">
    <citation type="journal article" date="2019" name="Int. J. Syst. Evol. Microbiol.">
        <title>The Global Catalogue of Microorganisms (GCM) 10K type strain sequencing project: providing services to taxonomists for standard genome sequencing and annotation.</title>
        <authorList>
            <consortium name="The Broad Institute Genomics Platform"/>
            <consortium name="The Broad Institute Genome Sequencing Center for Infectious Disease"/>
            <person name="Wu L."/>
            <person name="Ma J."/>
        </authorList>
    </citation>
    <scope>NUCLEOTIDE SEQUENCE [LARGE SCALE GENOMIC DNA]</scope>
    <source>
        <strain evidence="3">CGMCC 1.13587</strain>
    </source>
</reference>
<organism evidence="2 3">
    <name type="scientific">Rhodanobacter terrae</name>
    <dbReference type="NCBI Taxonomy" id="418647"/>
    <lineage>
        <taxon>Bacteria</taxon>
        <taxon>Pseudomonadati</taxon>
        <taxon>Pseudomonadota</taxon>
        <taxon>Gammaproteobacteria</taxon>
        <taxon>Lysobacterales</taxon>
        <taxon>Rhodanobacteraceae</taxon>
        <taxon>Rhodanobacter</taxon>
    </lineage>
</organism>
<dbReference type="Pfam" id="PF13304">
    <property type="entry name" value="AAA_21"/>
    <property type="match status" value="1"/>
</dbReference>
<dbReference type="PANTHER" id="PTHR40396:SF1">
    <property type="entry name" value="ATPASE AAA-TYPE CORE DOMAIN-CONTAINING PROTEIN"/>
    <property type="match status" value="1"/>
</dbReference>
<evidence type="ECO:0000313" key="2">
    <source>
        <dbReference type="EMBL" id="MFC5583279.1"/>
    </source>
</evidence>
<evidence type="ECO:0000259" key="1">
    <source>
        <dbReference type="Pfam" id="PF13304"/>
    </source>
</evidence>
<proteinExistence type="predicted"/>
<gene>
    <name evidence="2" type="ORF">ACFPPB_19380</name>
</gene>
<dbReference type="InterPro" id="IPR027417">
    <property type="entry name" value="P-loop_NTPase"/>
</dbReference>
<accession>A0ABW0T1Q7</accession>
<dbReference type="InterPro" id="IPR003959">
    <property type="entry name" value="ATPase_AAA_core"/>
</dbReference>